<evidence type="ECO:0000256" key="2">
    <source>
        <dbReference type="ARBA" id="ARBA00022741"/>
    </source>
</evidence>
<dbReference type="InterPro" id="IPR003439">
    <property type="entry name" value="ABC_transporter-like_ATP-bd"/>
</dbReference>
<dbReference type="SUPFAM" id="SSF52540">
    <property type="entry name" value="P-loop containing nucleoside triphosphate hydrolases"/>
    <property type="match status" value="1"/>
</dbReference>
<feature type="domain" description="ABC transporter" evidence="4">
    <location>
        <begin position="6"/>
        <end position="258"/>
    </location>
</feature>
<dbReference type="GO" id="GO:0016887">
    <property type="term" value="F:ATP hydrolysis activity"/>
    <property type="evidence" value="ECO:0007669"/>
    <property type="project" value="InterPro"/>
</dbReference>
<organism evidence="5">
    <name type="scientific">uncultured spirochete</name>
    <dbReference type="NCBI Taxonomy" id="156406"/>
    <lineage>
        <taxon>Bacteria</taxon>
        <taxon>Pseudomonadati</taxon>
        <taxon>Spirochaetota</taxon>
        <taxon>Spirochaetia</taxon>
        <taxon>Spirochaetales</taxon>
        <taxon>environmental samples</taxon>
    </lineage>
</organism>
<dbReference type="InterPro" id="IPR013563">
    <property type="entry name" value="Oligopep_ABC_C"/>
</dbReference>
<dbReference type="EMBL" id="FWDM01000027">
    <property type="protein sequence ID" value="SLM14421.1"/>
    <property type="molecule type" value="Genomic_DNA"/>
</dbReference>
<dbReference type="PROSITE" id="PS00211">
    <property type="entry name" value="ABC_TRANSPORTER_1"/>
    <property type="match status" value="1"/>
</dbReference>
<evidence type="ECO:0000256" key="3">
    <source>
        <dbReference type="ARBA" id="ARBA00022840"/>
    </source>
</evidence>
<dbReference type="PROSITE" id="PS50893">
    <property type="entry name" value="ABC_TRANSPORTER_2"/>
    <property type="match status" value="1"/>
</dbReference>
<dbReference type="AlphaFoldDB" id="A0A3P3XK45"/>
<sequence length="323" mass="35741">MNNVILELKHVSKHFALSGLRNISKVVHAMDDVSFFLNKGESLALVGESGSGKTTTASVIAGMYEKTSGEIYLDGQPVLPFKTREASLRYKKKVQMIFQDPFASLNPTHTIRSILERPFLIHKLAGSTRELEAMLCDSLEMVGLSPAKEYLHRFPHELSGGQRQRVNIARTFAVSPEIILADEPTSMLDVSIRIGIMNMMLDLKEKKHVSFLYITHDLAGARYMSTRIAVMYAGMIMEIGPTEEVIANAVHPYVQLLKASAPAPQEGVRKAAIPAKGEIPSLVHPPSGCRFHTRCPYAKKICSEEVPAMRDIGNGHFVRCVLV</sequence>
<evidence type="ECO:0000259" key="4">
    <source>
        <dbReference type="PROSITE" id="PS50893"/>
    </source>
</evidence>
<dbReference type="Pfam" id="PF00005">
    <property type="entry name" value="ABC_tran"/>
    <property type="match status" value="1"/>
</dbReference>
<keyword evidence="3 5" id="KW-0067">ATP-binding</keyword>
<dbReference type="GO" id="GO:0015833">
    <property type="term" value="P:peptide transport"/>
    <property type="evidence" value="ECO:0007669"/>
    <property type="project" value="InterPro"/>
</dbReference>
<accession>A0A3P3XK45</accession>
<name>A0A3P3XK45_9SPIR</name>
<reference evidence="5" key="1">
    <citation type="submission" date="2017-02" db="EMBL/GenBank/DDBJ databases">
        <authorList>
            <person name="Regsiter A."/>
            <person name="William W."/>
        </authorList>
    </citation>
    <scope>NUCLEOTIDE SEQUENCE</scope>
    <source>
        <strain evidence="5">Bib</strain>
    </source>
</reference>
<dbReference type="GO" id="GO:0055085">
    <property type="term" value="P:transmembrane transport"/>
    <property type="evidence" value="ECO:0007669"/>
    <property type="project" value="UniProtKB-ARBA"/>
</dbReference>
<dbReference type="NCBIfam" id="TIGR01727">
    <property type="entry name" value="oligo_HPY"/>
    <property type="match status" value="1"/>
</dbReference>
<keyword evidence="1" id="KW-0813">Transport</keyword>
<evidence type="ECO:0000256" key="1">
    <source>
        <dbReference type="ARBA" id="ARBA00022448"/>
    </source>
</evidence>
<evidence type="ECO:0000313" key="5">
    <source>
        <dbReference type="EMBL" id="SLM14421.1"/>
    </source>
</evidence>
<dbReference type="InterPro" id="IPR003593">
    <property type="entry name" value="AAA+_ATPase"/>
</dbReference>
<protein>
    <submittedName>
        <fullName evidence="5">Oligopeptide transport ATP-binding protein AppF</fullName>
    </submittedName>
</protein>
<dbReference type="PANTHER" id="PTHR43776:SF8">
    <property type="entry name" value="ABC TRANSPORTER, ATP-BINDING PROTEIN"/>
    <property type="match status" value="1"/>
</dbReference>
<dbReference type="Pfam" id="PF08352">
    <property type="entry name" value="oligo_HPY"/>
    <property type="match status" value="1"/>
</dbReference>
<keyword evidence="2" id="KW-0547">Nucleotide-binding</keyword>
<dbReference type="CDD" id="cd03257">
    <property type="entry name" value="ABC_NikE_OppD_transporters"/>
    <property type="match status" value="1"/>
</dbReference>
<proteinExistence type="predicted"/>
<dbReference type="InterPro" id="IPR050319">
    <property type="entry name" value="ABC_transp_ATP-bind"/>
</dbReference>
<dbReference type="Gene3D" id="3.40.50.300">
    <property type="entry name" value="P-loop containing nucleotide triphosphate hydrolases"/>
    <property type="match status" value="1"/>
</dbReference>
<dbReference type="PANTHER" id="PTHR43776">
    <property type="entry name" value="TRANSPORT ATP-BINDING PROTEIN"/>
    <property type="match status" value="1"/>
</dbReference>
<gene>
    <name evidence="5" type="primary">appF</name>
    <name evidence="5" type="ORF">SPIROBIBN47_330017</name>
</gene>
<dbReference type="SMART" id="SM00382">
    <property type="entry name" value="AAA"/>
    <property type="match status" value="1"/>
</dbReference>
<dbReference type="InterPro" id="IPR027417">
    <property type="entry name" value="P-loop_NTPase"/>
</dbReference>
<dbReference type="GO" id="GO:0005524">
    <property type="term" value="F:ATP binding"/>
    <property type="evidence" value="ECO:0007669"/>
    <property type="project" value="UniProtKB-KW"/>
</dbReference>
<dbReference type="InterPro" id="IPR017871">
    <property type="entry name" value="ABC_transporter-like_CS"/>
</dbReference>